<proteinExistence type="predicted"/>
<name>A0ABN9U6U7_9DINO</name>
<keyword evidence="1" id="KW-0812">Transmembrane</keyword>
<dbReference type="Proteomes" id="UP001189429">
    <property type="component" value="Unassembled WGS sequence"/>
</dbReference>
<accession>A0ABN9U6U7</accession>
<organism evidence="2 3">
    <name type="scientific">Prorocentrum cordatum</name>
    <dbReference type="NCBI Taxonomy" id="2364126"/>
    <lineage>
        <taxon>Eukaryota</taxon>
        <taxon>Sar</taxon>
        <taxon>Alveolata</taxon>
        <taxon>Dinophyceae</taxon>
        <taxon>Prorocentrales</taxon>
        <taxon>Prorocentraceae</taxon>
        <taxon>Prorocentrum</taxon>
    </lineage>
</organism>
<feature type="transmembrane region" description="Helical" evidence="1">
    <location>
        <begin position="26"/>
        <end position="47"/>
    </location>
</feature>
<keyword evidence="3" id="KW-1185">Reference proteome</keyword>
<protein>
    <submittedName>
        <fullName evidence="2">Uncharacterized protein</fullName>
    </submittedName>
</protein>
<sequence length="101" mass="11176">MFFDTATAANSTENTMSKSAYQSIDSIVIIALISCVVCYAMCAAQFFKSRRMERAARRLRIVKDSLSHEVSLTFVASLDSDSVTLRFNALGHSCPDTLDRV</sequence>
<evidence type="ECO:0000256" key="1">
    <source>
        <dbReference type="SAM" id="Phobius"/>
    </source>
</evidence>
<keyword evidence="1" id="KW-1133">Transmembrane helix</keyword>
<dbReference type="EMBL" id="CAUYUJ010015497">
    <property type="protein sequence ID" value="CAK0854747.1"/>
    <property type="molecule type" value="Genomic_DNA"/>
</dbReference>
<evidence type="ECO:0000313" key="2">
    <source>
        <dbReference type="EMBL" id="CAK0854747.1"/>
    </source>
</evidence>
<evidence type="ECO:0000313" key="3">
    <source>
        <dbReference type="Proteomes" id="UP001189429"/>
    </source>
</evidence>
<reference evidence="2" key="1">
    <citation type="submission" date="2023-10" db="EMBL/GenBank/DDBJ databases">
        <authorList>
            <person name="Chen Y."/>
            <person name="Shah S."/>
            <person name="Dougan E. K."/>
            <person name="Thang M."/>
            <person name="Chan C."/>
        </authorList>
    </citation>
    <scope>NUCLEOTIDE SEQUENCE [LARGE SCALE GENOMIC DNA]</scope>
</reference>
<gene>
    <name evidence="2" type="ORF">PCOR1329_LOCUS45710</name>
</gene>
<comment type="caution">
    <text evidence="2">The sequence shown here is derived from an EMBL/GenBank/DDBJ whole genome shotgun (WGS) entry which is preliminary data.</text>
</comment>
<keyword evidence="1" id="KW-0472">Membrane</keyword>